<sequence length="281" mass="30201">MELPRPWTVVSSDIVNSSAGGYPRQSDLATAVEQIIGRIEHRCPYPGRWIRRERGDGELVLISADVPIAWVLADLLPQLRQEILDHNRNKHPDHRLRLRVGVDAGDVSVDVAGVPRGGDAIVDATRLRDCGASREAAFAVPGAPVVAVVSDAVYRRVVPANALGMEPWMFRPVRAVVPDKTFQAHAWLHLPAHQPPAVSASIDEPAPPRADDRPASTPADDRPASPSAGDPRRVADLARRAADAHRVHDGRHQGDNVGQTAYGDHATLTNYGPISKGGGSA</sequence>
<feature type="region of interest" description="Disordered" evidence="1">
    <location>
        <begin position="196"/>
        <end position="281"/>
    </location>
</feature>
<evidence type="ECO:0000313" key="2">
    <source>
        <dbReference type="EMBL" id="SCF44453.1"/>
    </source>
</evidence>
<dbReference type="Proteomes" id="UP000198797">
    <property type="component" value="Unassembled WGS sequence"/>
</dbReference>
<dbReference type="STRING" id="121616.GA0070216_11748"/>
<accession>A0A1C5AGW7</accession>
<name>A0A1C5AGW7_9ACTN</name>
<feature type="compositionally biased region" description="Basic and acidic residues" evidence="1">
    <location>
        <begin position="230"/>
        <end position="254"/>
    </location>
</feature>
<gene>
    <name evidence="2" type="ORF">GA0070216_11748</name>
</gene>
<dbReference type="SUPFAM" id="SSF55073">
    <property type="entry name" value="Nucleotide cyclase"/>
    <property type="match status" value="1"/>
</dbReference>
<dbReference type="RefSeq" id="WP_091251497.1">
    <property type="nucleotide sequence ID" value="NZ_FMCU01000017.1"/>
</dbReference>
<proteinExistence type="predicted"/>
<evidence type="ECO:0000256" key="1">
    <source>
        <dbReference type="SAM" id="MobiDB-lite"/>
    </source>
</evidence>
<dbReference type="EMBL" id="FMCU01000017">
    <property type="protein sequence ID" value="SCF44453.1"/>
    <property type="molecule type" value="Genomic_DNA"/>
</dbReference>
<dbReference type="InterPro" id="IPR029787">
    <property type="entry name" value="Nucleotide_cyclase"/>
</dbReference>
<dbReference type="OrthoDB" id="4149396at2"/>
<keyword evidence="3" id="KW-1185">Reference proteome</keyword>
<evidence type="ECO:0008006" key="4">
    <source>
        <dbReference type="Google" id="ProtNLM"/>
    </source>
</evidence>
<feature type="compositionally biased region" description="Basic and acidic residues" evidence="1">
    <location>
        <begin position="209"/>
        <end position="223"/>
    </location>
</feature>
<dbReference type="AlphaFoldDB" id="A0A1C5AGW7"/>
<protein>
    <recommendedName>
        <fullName evidence="4">Guanylate cyclase domain-containing protein</fullName>
    </recommendedName>
</protein>
<evidence type="ECO:0000313" key="3">
    <source>
        <dbReference type="Proteomes" id="UP000198797"/>
    </source>
</evidence>
<organism evidence="2 3">
    <name type="scientific">Micromonospora matsumotoense</name>
    <dbReference type="NCBI Taxonomy" id="121616"/>
    <lineage>
        <taxon>Bacteria</taxon>
        <taxon>Bacillati</taxon>
        <taxon>Actinomycetota</taxon>
        <taxon>Actinomycetes</taxon>
        <taxon>Micromonosporales</taxon>
        <taxon>Micromonosporaceae</taxon>
        <taxon>Micromonospora</taxon>
    </lineage>
</organism>
<reference evidence="3" key="1">
    <citation type="submission" date="2016-06" db="EMBL/GenBank/DDBJ databases">
        <authorList>
            <person name="Varghese N."/>
            <person name="Submissions Spin"/>
        </authorList>
    </citation>
    <scope>NUCLEOTIDE SEQUENCE [LARGE SCALE GENOMIC DNA]</scope>
    <source>
        <strain evidence="3">DSM 44100</strain>
    </source>
</reference>